<feature type="transmembrane region" description="Helical" evidence="1">
    <location>
        <begin position="7"/>
        <end position="24"/>
    </location>
</feature>
<protein>
    <submittedName>
        <fullName evidence="2">Uncharacterized protein</fullName>
    </submittedName>
</protein>
<keyword evidence="1" id="KW-0472">Membrane</keyword>
<accession>A0A099D1H4</accession>
<keyword evidence="1" id="KW-1133">Transmembrane helix</keyword>
<dbReference type="AlphaFoldDB" id="A0A099D1H4"/>
<evidence type="ECO:0000256" key="1">
    <source>
        <dbReference type="SAM" id="Phobius"/>
    </source>
</evidence>
<reference evidence="2 3" key="1">
    <citation type="submission" date="2014-09" db="EMBL/GenBank/DDBJ databases">
        <title>Xanthomonadaceae 3.5X direct submission.</title>
        <authorList>
            <person name="Fang T."/>
            <person name="Wang H."/>
        </authorList>
    </citation>
    <scope>NUCLEOTIDE SEQUENCE [LARGE SCALE GENOMIC DNA]</scope>
    <source>
        <strain evidence="2 3">3.5X</strain>
    </source>
</reference>
<evidence type="ECO:0000313" key="3">
    <source>
        <dbReference type="Proteomes" id="UP000029708"/>
    </source>
</evidence>
<dbReference type="EMBL" id="JROI01000002">
    <property type="protein sequence ID" value="KGI79160.1"/>
    <property type="molecule type" value="Genomic_DNA"/>
</dbReference>
<dbReference type="Proteomes" id="UP000029708">
    <property type="component" value="Unassembled WGS sequence"/>
</dbReference>
<name>A0A099D1H4_9GAMM</name>
<evidence type="ECO:0000313" key="2">
    <source>
        <dbReference type="EMBL" id="KGI79160.1"/>
    </source>
</evidence>
<comment type="caution">
    <text evidence="2">The sequence shown here is derived from an EMBL/GenBank/DDBJ whole genome shotgun (WGS) entry which is preliminary data.</text>
</comment>
<dbReference type="STRING" id="1543381.LF63_0100480"/>
<feature type="transmembrane region" description="Helical" evidence="1">
    <location>
        <begin position="30"/>
        <end position="50"/>
    </location>
</feature>
<keyword evidence="3" id="KW-1185">Reference proteome</keyword>
<sequence length="86" mass="9262">MEACVMTRWILLLLTLSSILLVILTSSPSWMTVGIAGALFGLVATVLAFAQARIGASARGEELNDFEIQQLQQAMRQRKSGDPPAS</sequence>
<keyword evidence="1" id="KW-0812">Transmembrane</keyword>
<dbReference type="HOGENOM" id="CLU_191473_0_0_6"/>
<gene>
    <name evidence="2" type="ORF">LF63_0100480</name>
</gene>
<proteinExistence type="predicted"/>
<organism evidence="2 3">
    <name type="scientific">Oleiagrimonas soli</name>
    <dbReference type="NCBI Taxonomy" id="1543381"/>
    <lineage>
        <taxon>Bacteria</taxon>
        <taxon>Pseudomonadati</taxon>
        <taxon>Pseudomonadota</taxon>
        <taxon>Gammaproteobacteria</taxon>
        <taxon>Lysobacterales</taxon>
        <taxon>Rhodanobacteraceae</taxon>
        <taxon>Oleiagrimonas</taxon>
    </lineage>
</organism>